<organism evidence="1 2">
    <name type="scientific">Russula earlei</name>
    <dbReference type="NCBI Taxonomy" id="71964"/>
    <lineage>
        <taxon>Eukaryota</taxon>
        <taxon>Fungi</taxon>
        <taxon>Dikarya</taxon>
        <taxon>Basidiomycota</taxon>
        <taxon>Agaricomycotina</taxon>
        <taxon>Agaricomycetes</taxon>
        <taxon>Russulales</taxon>
        <taxon>Russulaceae</taxon>
        <taxon>Russula</taxon>
    </lineage>
</organism>
<proteinExistence type="predicted"/>
<comment type="caution">
    <text evidence="1">The sequence shown here is derived from an EMBL/GenBank/DDBJ whole genome shotgun (WGS) entry which is preliminary data.</text>
</comment>
<sequence length="481" mass="52276">MVASDEGTGTVILFIGWMIEATGGGGGVKAWRREHRSTRGCALRPGDPVWSKLIPTATLLGDELACHAKLDVLFQQQVHLRGHRGGNAWWSVHEVVSRLLDAVPIPHRSELLDRARHFLSSPQVMHQDYESKRGFLAEKGLADGGYTIAIARDGTFKLLSWLTGGSTVLLFIYYAQKGAYVDLPHPDPWEEVVPWSGCKSLGDVAAAVERSGDHLPHLTLLRCTLTDLAAQKKPVTAENIFQMLLSTKASSILNIDDGVTLENAQWRYSLPRHGKRPVIGVTSLVLSSPGSCDVADTPVLPALAKLQDSVTHVVSARPTQRLQHALQALIDFTGYLTTKTYALASAMHRLPGTTPSSVTVIEEEEIRMEIKALKGFVLNRVPGRRNTSGTVEREATAMAMAAAAARPNGPVWVNGLRAHTLEINCTTRFGNMGMDTGDGENAAAANVRICKDDNCALPATRPHSHGQRNATVHPPYKTDPR</sequence>
<dbReference type="EMBL" id="JAGFNK010000100">
    <property type="protein sequence ID" value="KAI9508153.1"/>
    <property type="molecule type" value="Genomic_DNA"/>
</dbReference>
<protein>
    <submittedName>
        <fullName evidence="1">Uncharacterized protein</fullName>
    </submittedName>
</protein>
<accession>A0ACC0U965</accession>
<keyword evidence="2" id="KW-1185">Reference proteome</keyword>
<evidence type="ECO:0000313" key="2">
    <source>
        <dbReference type="Proteomes" id="UP001207468"/>
    </source>
</evidence>
<gene>
    <name evidence="1" type="ORF">F5148DRAFT_1149260</name>
</gene>
<evidence type="ECO:0000313" key="1">
    <source>
        <dbReference type="EMBL" id="KAI9508153.1"/>
    </source>
</evidence>
<reference evidence="1" key="1">
    <citation type="submission" date="2021-03" db="EMBL/GenBank/DDBJ databases">
        <title>Evolutionary priming and transition to the ectomycorrhizal habit in an iconic lineage of mushroom-forming fungi: is preadaptation a requirement?</title>
        <authorList>
            <consortium name="DOE Joint Genome Institute"/>
            <person name="Looney B.P."/>
            <person name="Miyauchi S."/>
            <person name="Morin E."/>
            <person name="Drula E."/>
            <person name="Courty P.E."/>
            <person name="Chicoki N."/>
            <person name="Fauchery L."/>
            <person name="Kohler A."/>
            <person name="Kuo A."/>
            <person name="LaButti K."/>
            <person name="Pangilinan J."/>
            <person name="Lipzen A."/>
            <person name="Riley R."/>
            <person name="Andreopoulos W."/>
            <person name="He G."/>
            <person name="Johnson J."/>
            <person name="Barry K.W."/>
            <person name="Grigoriev I.V."/>
            <person name="Nagy L."/>
            <person name="Hibbett D."/>
            <person name="Henrissat B."/>
            <person name="Matheny P.B."/>
            <person name="Labbe J."/>
            <person name="Martin A.F."/>
        </authorList>
    </citation>
    <scope>NUCLEOTIDE SEQUENCE</scope>
    <source>
        <strain evidence="1">BPL698</strain>
    </source>
</reference>
<dbReference type="Proteomes" id="UP001207468">
    <property type="component" value="Unassembled WGS sequence"/>
</dbReference>
<name>A0ACC0U965_9AGAM</name>